<keyword evidence="2" id="KW-0805">Transcription regulation</keyword>
<reference evidence="6 7" key="1">
    <citation type="submission" date="2017-07" db="EMBL/GenBank/DDBJ databases">
        <title>Thauera sp. KNDSS-Mac4 genome sequence and assembly.</title>
        <authorList>
            <person name="Mayilraj S."/>
        </authorList>
    </citation>
    <scope>NUCLEOTIDE SEQUENCE [LARGE SCALE GENOMIC DNA]</scope>
    <source>
        <strain evidence="6 7">KNDSS-Mac4</strain>
    </source>
</reference>
<dbReference type="InterPro" id="IPR047057">
    <property type="entry name" value="MerR_fam"/>
</dbReference>
<dbReference type="OrthoDB" id="9808480at2"/>
<protein>
    <submittedName>
        <fullName evidence="6">MerR family transcriptional regulator</fullName>
    </submittedName>
</protein>
<sequence>MDTQIERTFTIGALAREAEVSIETIRYYQRRGLLHAPERGHGSYRRYGQAELARLKAIRRAQQLGFSLEEIDSLLALNEDTDRERARETAQAKIELIDARIRQLQDMRGALAELVRCCHDTQAGAPCPILRALSGG</sequence>
<dbReference type="SUPFAM" id="SSF46955">
    <property type="entry name" value="Putative DNA-binding domain"/>
    <property type="match status" value="1"/>
</dbReference>
<gene>
    <name evidence="6" type="ORF">CGK74_10770</name>
</gene>
<keyword evidence="7" id="KW-1185">Reference proteome</keyword>
<evidence type="ECO:0000256" key="3">
    <source>
        <dbReference type="ARBA" id="ARBA00023125"/>
    </source>
</evidence>
<evidence type="ECO:0000256" key="4">
    <source>
        <dbReference type="ARBA" id="ARBA00023163"/>
    </source>
</evidence>
<evidence type="ECO:0000256" key="1">
    <source>
        <dbReference type="ARBA" id="ARBA00022491"/>
    </source>
</evidence>
<dbReference type="InterPro" id="IPR000551">
    <property type="entry name" value="MerR-type_HTH_dom"/>
</dbReference>
<dbReference type="GO" id="GO:0003677">
    <property type="term" value="F:DNA binding"/>
    <property type="evidence" value="ECO:0007669"/>
    <property type="project" value="UniProtKB-KW"/>
</dbReference>
<dbReference type="RefSeq" id="WP_094268490.1">
    <property type="nucleotide sequence ID" value="NZ_NOIH01000012.1"/>
</dbReference>
<keyword evidence="1" id="KW-0678">Repressor</keyword>
<evidence type="ECO:0000256" key="2">
    <source>
        <dbReference type="ARBA" id="ARBA00023015"/>
    </source>
</evidence>
<name>A0A235EXG2_9RHOO</name>
<dbReference type="Proteomes" id="UP000215181">
    <property type="component" value="Unassembled WGS sequence"/>
</dbReference>
<dbReference type="GO" id="GO:0003700">
    <property type="term" value="F:DNA-binding transcription factor activity"/>
    <property type="evidence" value="ECO:0007669"/>
    <property type="project" value="InterPro"/>
</dbReference>
<dbReference type="PANTHER" id="PTHR30204:SF69">
    <property type="entry name" value="MERR-FAMILY TRANSCRIPTIONAL REGULATOR"/>
    <property type="match status" value="1"/>
</dbReference>
<dbReference type="SMART" id="SM00422">
    <property type="entry name" value="HTH_MERR"/>
    <property type="match status" value="1"/>
</dbReference>
<accession>A0A235EXG2</accession>
<keyword evidence="3" id="KW-0238">DNA-binding</keyword>
<dbReference type="InterPro" id="IPR009061">
    <property type="entry name" value="DNA-bd_dom_put_sf"/>
</dbReference>
<feature type="domain" description="HTH merR-type" evidence="5">
    <location>
        <begin position="8"/>
        <end position="77"/>
    </location>
</feature>
<dbReference type="PRINTS" id="PR00040">
    <property type="entry name" value="HTHMERR"/>
</dbReference>
<dbReference type="Gene3D" id="1.10.1660.10">
    <property type="match status" value="1"/>
</dbReference>
<keyword evidence="4" id="KW-0804">Transcription</keyword>
<dbReference type="PROSITE" id="PS50937">
    <property type="entry name" value="HTH_MERR_2"/>
    <property type="match status" value="1"/>
</dbReference>
<dbReference type="AlphaFoldDB" id="A0A235EXG2"/>
<evidence type="ECO:0000313" key="7">
    <source>
        <dbReference type="Proteomes" id="UP000215181"/>
    </source>
</evidence>
<dbReference type="PROSITE" id="PS00552">
    <property type="entry name" value="HTH_MERR_1"/>
    <property type="match status" value="1"/>
</dbReference>
<dbReference type="Pfam" id="PF13411">
    <property type="entry name" value="MerR_1"/>
    <property type="match status" value="1"/>
</dbReference>
<evidence type="ECO:0000313" key="6">
    <source>
        <dbReference type="EMBL" id="OYD53704.1"/>
    </source>
</evidence>
<proteinExistence type="predicted"/>
<dbReference type="PANTHER" id="PTHR30204">
    <property type="entry name" value="REDOX-CYCLING DRUG-SENSING TRANSCRIPTIONAL ACTIVATOR SOXR"/>
    <property type="match status" value="1"/>
</dbReference>
<evidence type="ECO:0000259" key="5">
    <source>
        <dbReference type="PROSITE" id="PS50937"/>
    </source>
</evidence>
<dbReference type="EMBL" id="NOIH01000012">
    <property type="protein sequence ID" value="OYD53704.1"/>
    <property type="molecule type" value="Genomic_DNA"/>
</dbReference>
<comment type="caution">
    <text evidence="6">The sequence shown here is derived from an EMBL/GenBank/DDBJ whole genome shotgun (WGS) entry which is preliminary data.</text>
</comment>
<organism evidence="6 7">
    <name type="scientific">Thauera propionica</name>
    <dbReference type="NCBI Taxonomy" id="2019431"/>
    <lineage>
        <taxon>Bacteria</taxon>
        <taxon>Pseudomonadati</taxon>
        <taxon>Pseudomonadota</taxon>
        <taxon>Betaproteobacteria</taxon>
        <taxon>Rhodocyclales</taxon>
        <taxon>Zoogloeaceae</taxon>
        <taxon>Thauera</taxon>
    </lineage>
</organism>